<dbReference type="Proteomes" id="UP001497680">
    <property type="component" value="Unassembled WGS sequence"/>
</dbReference>
<comment type="caution">
    <text evidence="1">The sequence shown here is derived from an EMBL/GenBank/DDBJ whole genome shotgun (WGS) entry which is preliminary data.</text>
</comment>
<evidence type="ECO:0000313" key="1">
    <source>
        <dbReference type="EMBL" id="KAI6089022.1"/>
    </source>
</evidence>
<accession>A0ACC0D907</accession>
<sequence>MRDVYKQGVIRGLNERCSGLVTTWEFPADLAVVLQHVDSLEGPGWPKYCKEHESIIFFEGWVGGGELGDLMEEIVARRARTADEIMNQTGLGQRYEIAGGWACGRKGNEMACYAVYSRLRDAGEERGWSWRYVACLGQFGTCVFKNVVELLEWYKSYGEPREEDWGVSADEVFQA</sequence>
<evidence type="ECO:0000313" key="2">
    <source>
        <dbReference type="Proteomes" id="UP001497680"/>
    </source>
</evidence>
<organism evidence="1 2">
    <name type="scientific">Hypoxylon rubiginosum</name>
    <dbReference type="NCBI Taxonomy" id="110542"/>
    <lineage>
        <taxon>Eukaryota</taxon>
        <taxon>Fungi</taxon>
        <taxon>Dikarya</taxon>
        <taxon>Ascomycota</taxon>
        <taxon>Pezizomycotina</taxon>
        <taxon>Sordariomycetes</taxon>
        <taxon>Xylariomycetidae</taxon>
        <taxon>Xylariales</taxon>
        <taxon>Hypoxylaceae</taxon>
        <taxon>Hypoxylon</taxon>
    </lineage>
</organism>
<gene>
    <name evidence="1" type="ORF">F4821DRAFT_232749</name>
</gene>
<name>A0ACC0D907_9PEZI</name>
<keyword evidence="2" id="KW-1185">Reference proteome</keyword>
<dbReference type="EMBL" id="MU394298">
    <property type="protein sequence ID" value="KAI6089022.1"/>
    <property type="molecule type" value="Genomic_DNA"/>
</dbReference>
<reference evidence="1 2" key="1">
    <citation type="journal article" date="2022" name="New Phytol.">
        <title>Ecological generalism drives hyperdiversity of secondary metabolite gene clusters in xylarialean endophytes.</title>
        <authorList>
            <person name="Franco M.E.E."/>
            <person name="Wisecaver J.H."/>
            <person name="Arnold A.E."/>
            <person name="Ju Y.M."/>
            <person name="Slot J.C."/>
            <person name="Ahrendt S."/>
            <person name="Moore L.P."/>
            <person name="Eastman K.E."/>
            <person name="Scott K."/>
            <person name="Konkel Z."/>
            <person name="Mondo S.J."/>
            <person name="Kuo A."/>
            <person name="Hayes R.D."/>
            <person name="Haridas S."/>
            <person name="Andreopoulos B."/>
            <person name="Riley R."/>
            <person name="LaButti K."/>
            <person name="Pangilinan J."/>
            <person name="Lipzen A."/>
            <person name="Amirebrahimi M."/>
            <person name="Yan J."/>
            <person name="Adam C."/>
            <person name="Keymanesh K."/>
            <person name="Ng V."/>
            <person name="Louie K."/>
            <person name="Northen T."/>
            <person name="Drula E."/>
            <person name="Henrissat B."/>
            <person name="Hsieh H.M."/>
            <person name="Youens-Clark K."/>
            <person name="Lutzoni F."/>
            <person name="Miadlikowska J."/>
            <person name="Eastwood D.C."/>
            <person name="Hamelin R.C."/>
            <person name="Grigoriev I.V."/>
            <person name="U'Ren J.M."/>
        </authorList>
    </citation>
    <scope>NUCLEOTIDE SEQUENCE [LARGE SCALE GENOMIC DNA]</scope>
    <source>
        <strain evidence="1 2">ER1909</strain>
    </source>
</reference>
<proteinExistence type="predicted"/>
<protein>
    <submittedName>
        <fullName evidence="1">Uncharacterized protein</fullName>
    </submittedName>
</protein>